<dbReference type="Pfam" id="PF01638">
    <property type="entry name" value="HxlR"/>
    <property type="match status" value="1"/>
</dbReference>
<evidence type="ECO:0000313" key="5">
    <source>
        <dbReference type="EMBL" id="TXG90093.1"/>
    </source>
</evidence>
<evidence type="ECO:0000256" key="1">
    <source>
        <dbReference type="ARBA" id="ARBA00023015"/>
    </source>
</evidence>
<dbReference type="PROSITE" id="PS51118">
    <property type="entry name" value="HTH_HXLR"/>
    <property type="match status" value="1"/>
</dbReference>
<evidence type="ECO:0000313" key="6">
    <source>
        <dbReference type="Proteomes" id="UP000471120"/>
    </source>
</evidence>
<dbReference type="GO" id="GO:0003677">
    <property type="term" value="F:DNA binding"/>
    <property type="evidence" value="ECO:0007669"/>
    <property type="project" value="UniProtKB-KW"/>
</dbReference>
<gene>
    <name evidence="5" type="ORF">DW322_07540</name>
</gene>
<evidence type="ECO:0000259" key="4">
    <source>
        <dbReference type="PROSITE" id="PS51118"/>
    </source>
</evidence>
<evidence type="ECO:0000256" key="2">
    <source>
        <dbReference type="ARBA" id="ARBA00023125"/>
    </source>
</evidence>
<accession>A0A6P2CC18</accession>
<dbReference type="PANTHER" id="PTHR33204:SF18">
    <property type="entry name" value="TRANSCRIPTIONAL REGULATORY PROTEIN"/>
    <property type="match status" value="1"/>
</dbReference>
<dbReference type="Proteomes" id="UP000471120">
    <property type="component" value="Unassembled WGS sequence"/>
</dbReference>
<dbReference type="AlphaFoldDB" id="A0A6P2CC18"/>
<comment type="caution">
    <text evidence="5">The sequence shown here is derived from an EMBL/GenBank/DDBJ whole genome shotgun (WGS) entry which is preliminary data.</text>
</comment>
<keyword evidence="1" id="KW-0805">Transcription regulation</keyword>
<proteinExistence type="predicted"/>
<dbReference type="Gene3D" id="1.10.10.10">
    <property type="entry name" value="Winged helix-like DNA-binding domain superfamily/Winged helix DNA-binding domain"/>
    <property type="match status" value="1"/>
</dbReference>
<dbReference type="InterPro" id="IPR002577">
    <property type="entry name" value="HTH_HxlR"/>
</dbReference>
<dbReference type="EMBL" id="QRCM01000001">
    <property type="protein sequence ID" value="TXG90093.1"/>
    <property type="molecule type" value="Genomic_DNA"/>
</dbReference>
<name>A0A6P2CC18_9NOCA</name>
<protein>
    <submittedName>
        <fullName evidence="5">Transcriptional regulator</fullName>
    </submittedName>
</protein>
<dbReference type="RefSeq" id="WP_010837166.1">
    <property type="nucleotide sequence ID" value="NZ_QRCM01000001.1"/>
</dbReference>
<reference evidence="5 6" key="1">
    <citation type="submission" date="2018-07" db="EMBL/GenBank/DDBJ databases">
        <title>Genome sequence of Rhodococcus rhodnii ATCC 35071 from Rhodnius prolixus.</title>
        <authorList>
            <person name="Patel V."/>
            <person name="Vogel K.J."/>
        </authorList>
    </citation>
    <scope>NUCLEOTIDE SEQUENCE [LARGE SCALE GENOMIC DNA]</scope>
    <source>
        <strain evidence="5 6">ATCC 35071</strain>
    </source>
</reference>
<organism evidence="5 6">
    <name type="scientific">Rhodococcus rhodnii</name>
    <dbReference type="NCBI Taxonomy" id="38312"/>
    <lineage>
        <taxon>Bacteria</taxon>
        <taxon>Bacillati</taxon>
        <taxon>Actinomycetota</taxon>
        <taxon>Actinomycetes</taxon>
        <taxon>Mycobacteriales</taxon>
        <taxon>Nocardiaceae</taxon>
        <taxon>Rhodococcus</taxon>
    </lineage>
</organism>
<dbReference type="InterPro" id="IPR036388">
    <property type="entry name" value="WH-like_DNA-bd_sf"/>
</dbReference>
<keyword evidence="2" id="KW-0238">DNA-binding</keyword>
<dbReference type="PANTHER" id="PTHR33204">
    <property type="entry name" value="TRANSCRIPTIONAL REGULATOR, MARR FAMILY"/>
    <property type="match status" value="1"/>
</dbReference>
<feature type="domain" description="HTH hxlR-type" evidence="4">
    <location>
        <begin position="14"/>
        <end position="112"/>
    </location>
</feature>
<dbReference type="InterPro" id="IPR036390">
    <property type="entry name" value="WH_DNA-bd_sf"/>
</dbReference>
<keyword evidence="3" id="KW-0804">Transcription</keyword>
<sequence>MPIKRTYASHGDACATSHAMELLGDRWTYPVIRELLLAPKRFAELEACLPGITPAVLTARLRQLEGSGLVVRTTLPAPAGVAAYAATNWAKQLQPIFEALARWALGSPLRDVDGCGLTPDAIVQSMLTMAPAAPMNPPLDIELRLADTRLNRDAPQYGYRLRWDDELTIERAVAESPQAAVVGDSSAWAGVLYEGSGLDVMEVCGDRDAVERLVAAFAGVLEVATL</sequence>
<evidence type="ECO:0000256" key="3">
    <source>
        <dbReference type="ARBA" id="ARBA00023163"/>
    </source>
</evidence>
<dbReference type="SUPFAM" id="SSF46785">
    <property type="entry name" value="Winged helix' DNA-binding domain"/>
    <property type="match status" value="1"/>
</dbReference>